<accession>A0A255XN65</accession>
<dbReference type="RefSeq" id="WP_094409437.1">
    <property type="nucleotide sequence ID" value="NZ_BMJZ01000002.1"/>
</dbReference>
<protein>
    <submittedName>
        <fullName evidence="2">Glutathione S-transferase</fullName>
    </submittedName>
</protein>
<evidence type="ECO:0000313" key="2">
    <source>
        <dbReference type="EMBL" id="OYQ17875.1"/>
    </source>
</evidence>
<dbReference type="PROSITE" id="PS50404">
    <property type="entry name" value="GST_NTER"/>
    <property type="match status" value="1"/>
</dbReference>
<dbReference type="SUPFAM" id="SSF47616">
    <property type="entry name" value="GST C-terminal domain-like"/>
    <property type="match status" value="1"/>
</dbReference>
<evidence type="ECO:0000313" key="3">
    <source>
        <dbReference type="Proteomes" id="UP000216361"/>
    </source>
</evidence>
<dbReference type="Pfam" id="PF13410">
    <property type="entry name" value="GST_C_2"/>
    <property type="match status" value="1"/>
</dbReference>
<proteinExistence type="predicted"/>
<dbReference type="PANTHER" id="PTHR42673">
    <property type="entry name" value="MALEYLACETOACETATE ISOMERASE"/>
    <property type="match status" value="1"/>
</dbReference>
<dbReference type="Proteomes" id="UP000216361">
    <property type="component" value="Unassembled WGS sequence"/>
</dbReference>
<dbReference type="GO" id="GO:0006559">
    <property type="term" value="P:L-phenylalanine catabolic process"/>
    <property type="evidence" value="ECO:0007669"/>
    <property type="project" value="TreeGrafter"/>
</dbReference>
<keyword evidence="2" id="KW-0808">Transferase</keyword>
<dbReference type="InterPro" id="IPR036282">
    <property type="entry name" value="Glutathione-S-Trfase_C_sf"/>
</dbReference>
<reference evidence="2 3" key="1">
    <citation type="submission" date="2017-07" db="EMBL/GenBank/DDBJ databases">
        <title>Elstera cyanobacteriorum sp. nov., a novel bacterium isolated from cyanobacterial aggregates in a eutrophic lake.</title>
        <authorList>
            <person name="Cai H."/>
        </authorList>
    </citation>
    <scope>NUCLEOTIDE SEQUENCE [LARGE SCALE GENOMIC DNA]</scope>
    <source>
        <strain evidence="2 3">TH019</strain>
    </source>
</reference>
<name>A0A255XN65_9PROT</name>
<dbReference type="GO" id="GO:0016034">
    <property type="term" value="F:maleylacetoacetate isomerase activity"/>
    <property type="evidence" value="ECO:0007669"/>
    <property type="project" value="TreeGrafter"/>
</dbReference>
<keyword evidence="3" id="KW-1185">Reference proteome</keyword>
<dbReference type="InterPro" id="IPR040079">
    <property type="entry name" value="Glutathione_S-Trfase"/>
</dbReference>
<dbReference type="Gene3D" id="3.40.30.10">
    <property type="entry name" value="Glutaredoxin"/>
    <property type="match status" value="1"/>
</dbReference>
<organism evidence="2 3">
    <name type="scientific">Elstera cyanobacteriorum</name>
    <dbReference type="NCBI Taxonomy" id="2022747"/>
    <lineage>
        <taxon>Bacteria</taxon>
        <taxon>Pseudomonadati</taxon>
        <taxon>Pseudomonadota</taxon>
        <taxon>Alphaproteobacteria</taxon>
        <taxon>Rhodospirillales</taxon>
        <taxon>Rhodospirillaceae</taxon>
        <taxon>Elstera</taxon>
    </lineage>
</organism>
<dbReference type="Pfam" id="PF13409">
    <property type="entry name" value="GST_N_2"/>
    <property type="match status" value="1"/>
</dbReference>
<feature type="domain" description="GST N-terminal" evidence="1">
    <location>
        <begin position="3"/>
        <end position="84"/>
    </location>
</feature>
<dbReference type="CDD" id="cd03043">
    <property type="entry name" value="GST_N_1"/>
    <property type="match status" value="1"/>
</dbReference>
<dbReference type="OrthoDB" id="9799538at2"/>
<sequence length="216" mass="23902">MALTLFIGNKNYSSWSLRPWLALKLARLPFEEVLIPLYQTTSKQDILRHSPTGKVPALKLDDGTVIFESLAICEWVAEQAPDLWPADPTARAVARAVSCEMHAGFVGLRSALPMNIRRAAPPRNLTPAAQEDINRVTALWRDCRKRFGAGGPFLFGAPSIADAMFAPVVTRFASYLVDVDEDSRAYMAAVFALPAMQEWVEAGKREPWIIEDSEAA</sequence>
<evidence type="ECO:0000259" key="1">
    <source>
        <dbReference type="PROSITE" id="PS50404"/>
    </source>
</evidence>
<dbReference type="GO" id="GO:0006749">
    <property type="term" value="P:glutathione metabolic process"/>
    <property type="evidence" value="ECO:0007669"/>
    <property type="project" value="TreeGrafter"/>
</dbReference>
<dbReference type="PANTHER" id="PTHR42673:SF4">
    <property type="entry name" value="MALEYLACETOACETATE ISOMERASE"/>
    <property type="match status" value="1"/>
</dbReference>
<dbReference type="AlphaFoldDB" id="A0A255XN65"/>
<dbReference type="Gene3D" id="1.20.1050.10">
    <property type="match status" value="1"/>
</dbReference>
<gene>
    <name evidence="2" type="ORF">CHR90_12940</name>
</gene>
<dbReference type="InterPro" id="IPR036249">
    <property type="entry name" value="Thioredoxin-like_sf"/>
</dbReference>
<dbReference type="EMBL" id="NOXS01000033">
    <property type="protein sequence ID" value="OYQ17875.1"/>
    <property type="molecule type" value="Genomic_DNA"/>
</dbReference>
<dbReference type="CDD" id="cd03194">
    <property type="entry name" value="GST_C_3"/>
    <property type="match status" value="1"/>
</dbReference>
<dbReference type="SUPFAM" id="SSF52833">
    <property type="entry name" value="Thioredoxin-like"/>
    <property type="match status" value="1"/>
</dbReference>
<dbReference type="SFLD" id="SFLDS00019">
    <property type="entry name" value="Glutathione_Transferase_(cytos"/>
    <property type="match status" value="1"/>
</dbReference>
<dbReference type="InterPro" id="IPR004045">
    <property type="entry name" value="Glutathione_S-Trfase_N"/>
</dbReference>
<dbReference type="GO" id="GO:0004364">
    <property type="term" value="F:glutathione transferase activity"/>
    <property type="evidence" value="ECO:0007669"/>
    <property type="project" value="TreeGrafter"/>
</dbReference>
<comment type="caution">
    <text evidence="2">The sequence shown here is derived from an EMBL/GenBank/DDBJ whole genome shotgun (WGS) entry which is preliminary data.</text>
</comment>